<evidence type="ECO:0000313" key="1">
    <source>
        <dbReference type="EMBL" id="KAF2873846.1"/>
    </source>
</evidence>
<name>A0A7C8IBE5_9PLEO</name>
<sequence>MLSKSDAGTKLCGPPPLRMCWVRSTETRRRFWAGSAAGRAGGACSTRRGAGRGMREAFLGRYFLVSMCCVARRGLEAGRGVALDLSSALPPAALNPSCSAAHPRPMTVRSFMKPPQPVTWACPPASGALEKDCARGMGARMFLVAPGLATSKSRIICSSASGVKLFRNESV</sequence>
<protein>
    <submittedName>
        <fullName evidence="1">Uncharacterized protein</fullName>
    </submittedName>
</protein>
<proteinExistence type="predicted"/>
<accession>A0A7C8IBE5</accession>
<dbReference type="AlphaFoldDB" id="A0A7C8IBE5"/>
<comment type="caution">
    <text evidence="1">The sequence shown here is derived from an EMBL/GenBank/DDBJ whole genome shotgun (WGS) entry which is preliminary data.</text>
</comment>
<organism evidence="1 2">
    <name type="scientific">Massariosphaeria phaeospora</name>
    <dbReference type="NCBI Taxonomy" id="100035"/>
    <lineage>
        <taxon>Eukaryota</taxon>
        <taxon>Fungi</taxon>
        <taxon>Dikarya</taxon>
        <taxon>Ascomycota</taxon>
        <taxon>Pezizomycotina</taxon>
        <taxon>Dothideomycetes</taxon>
        <taxon>Pleosporomycetidae</taxon>
        <taxon>Pleosporales</taxon>
        <taxon>Pleosporales incertae sedis</taxon>
        <taxon>Massariosphaeria</taxon>
    </lineage>
</organism>
<keyword evidence="2" id="KW-1185">Reference proteome</keyword>
<evidence type="ECO:0000313" key="2">
    <source>
        <dbReference type="Proteomes" id="UP000481861"/>
    </source>
</evidence>
<gene>
    <name evidence="1" type="ORF">BDV95DRAFT_567866</name>
</gene>
<reference evidence="1 2" key="1">
    <citation type="submission" date="2020-01" db="EMBL/GenBank/DDBJ databases">
        <authorList>
            <consortium name="DOE Joint Genome Institute"/>
            <person name="Haridas S."/>
            <person name="Albert R."/>
            <person name="Binder M."/>
            <person name="Bloem J."/>
            <person name="Labutti K."/>
            <person name="Salamov A."/>
            <person name="Andreopoulos B."/>
            <person name="Baker S.E."/>
            <person name="Barry K."/>
            <person name="Bills G."/>
            <person name="Bluhm B.H."/>
            <person name="Cannon C."/>
            <person name="Castanera R."/>
            <person name="Culley D.E."/>
            <person name="Daum C."/>
            <person name="Ezra D."/>
            <person name="Gonzalez J.B."/>
            <person name="Henrissat B."/>
            <person name="Kuo A."/>
            <person name="Liang C."/>
            <person name="Lipzen A."/>
            <person name="Lutzoni F."/>
            <person name="Magnuson J."/>
            <person name="Mondo S."/>
            <person name="Nolan M."/>
            <person name="Ohm R."/>
            <person name="Pangilinan J."/>
            <person name="Park H.-J.H."/>
            <person name="Ramirez L."/>
            <person name="Alfaro M."/>
            <person name="Sun H."/>
            <person name="Tritt A."/>
            <person name="Yoshinaga Y."/>
            <person name="Zwiers L.-H.L."/>
            <person name="Turgeon B.G."/>
            <person name="Goodwin S.B."/>
            <person name="Spatafora J.W."/>
            <person name="Crous P.W."/>
            <person name="Grigoriev I.V."/>
        </authorList>
    </citation>
    <scope>NUCLEOTIDE SEQUENCE [LARGE SCALE GENOMIC DNA]</scope>
    <source>
        <strain evidence="1 2">CBS 611.86</strain>
    </source>
</reference>
<dbReference type="EMBL" id="JAADJZ010000007">
    <property type="protein sequence ID" value="KAF2873846.1"/>
    <property type="molecule type" value="Genomic_DNA"/>
</dbReference>
<dbReference type="Proteomes" id="UP000481861">
    <property type="component" value="Unassembled WGS sequence"/>
</dbReference>